<name>A0ABT8HYY2_9BACL</name>
<gene>
    <name evidence="1" type="ORF">QYB97_15810</name>
</gene>
<proteinExistence type="predicted"/>
<reference evidence="1" key="1">
    <citation type="submission" date="2023-07" db="EMBL/GenBank/DDBJ databases">
        <title>Fictibacillus sp. isolated from freshwater pond.</title>
        <authorList>
            <person name="Kirdat K."/>
            <person name="Bhat A."/>
            <person name="Mourya A."/>
            <person name="Yadav A."/>
        </authorList>
    </citation>
    <scope>NUCLEOTIDE SEQUENCE</scope>
    <source>
        <strain evidence="1">NE201</strain>
    </source>
</reference>
<dbReference type="EMBL" id="JAUHTR010000008">
    <property type="protein sequence ID" value="MDN4525951.1"/>
    <property type="molecule type" value="Genomic_DNA"/>
</dbReference>
<organism evidence="1 2">
    <name type="scientific">Fictibacillus fluitans</name>
    <dbReference type="NCBI Taxonomy" id="3058422"/>
    <lineage>
        <taxon>Bacteria</taxon>
        <taxon>Bacillati</taxon>
        <taxon>Bacillota</taxon>
        <taxon>Bacilli</taxon>
        <taxon>Bacillales</taxon>
        <taxon>Fictibacillaceae</taxon>
        <taxon>Fictibacillus</taxon>
    </lineage>
</organism>
<evidence type="ECO:0000313" key="2">
    <source>
        <dbReference type="Proteomes" id="UP001172721"/>
    </source>
</evidence>
<comment type="caution">
    <text evidence="1">The sequence shown here is derived from an EMBL/GenBank/DDBJ whole genome shotgun (WGS) entry which is preliminary data.</text>
</comment>
<dbReference type="CDD" id="cd11532">
    <property type="entry name" value="NTP-PPase_COG4997"/>
    <property type="match status" value="1"/>
</dbReference>
<accession>A0ABT8HYY2</accession>
<keyword evidence="2" id="KW-1185">Reference proteome</keyword>
<evidence type="ECO:0000313" key="1">
    <source>
        <dbReference type="EMBL" id="MDN4525951.1"/>
    </source>
</evidence>
<dbReference type="Proteomes" id="UP001172721">
    <property type="component" value="Unassembled WGS sequence"/>
</dbReference>
<dbReference type="SUPFAM" id="SSF101386">
    <property type="entry name" value="all-alpha NTP pyrophosphatases"/>
    <property type="match status" value="1"/>
</dbReference>
<dbReference type="InterPro" id="IPR038735">
    <property type="entry name" value="MSMEG_1276-like_NTP-PPase_dom"/>
</dbReference>
<protein>
    <submittedName>
        <fullName evidence="1">Nucleoside triphosphate pyrophosphohydrolase</fullName>
    </submittedName>
</protein>
<dbReference type="RefSeq" id="WP_301166970.1">
    <property type="nucleotide sequence ID" value="NZ_JAUHTR010000008.1"/>
</dbReference>
<sequence>MPFYNKLVRDKIPEVIAKTGKSFNTTLLEKDAYIKELKKKCYEELDEYASAESDVHAIEELADLLELMHALSKVHGADISEVDRVRQEKAEKRGGFEKRIFLVNVEDE</sequence>